<evidence type="ECO:0000256" key="2">
    <source>
        <dbReference type="ARBA" id="ARBA00022643"/>
    </source>
</evidence>
<dbReference type="Proteomes" id="UP000190675">
    <property type="component" value="Chromosome I"/>
</dbReference>
<dbReference type="RefSeq" id="WP_172899996.1">
    <property type="nucleotide sequence ID" value="NZ_LT670818.1"/>
</dbReference>
<evidence type="ECO:0000313" key="5">
    <source>
        <dbReference type="Proteomes" id="UP000190675"/>
    </source>
</evidence>
<dbReference type="AlphaFoldDB" id="A0A1M5QQS0"/>
<dbReference type="CDD" id="cd04730">
    <property type="entry name" value="NPD_like"/>
    <property type="match status" value="1"/>
</dbReference>
<keyword evidence="1" id="KW-0285">Flavoprotein</keyword>
<reference evidence="4 5" key="1">
    <citation type="submission" date="2016-11" db="EMBL/GenBank/DDBJ databases">
        <authorList>
            <person name="Jaros S."/>
            <person name="Januszkiewicz K."/>
            <person name="Wedrychowicz H."/>
        </authorList>
    </citation>
    <scope>NUCLEOTIDE SEQUENCE [LARGE SCALE GENOMIC DNA]</scope>
    <source>
        <strain evidence="4 5">GAS242</strain>
    </source>
</reference>
<dbReference type="SUPFAM" id="SSF51412">
    <property type="entry name" value="Inosine monophosphate dehydrogenase (IMPDH)"/>
    <property type="match status" value="1"/>
</dbReference>
<evidence type="ECO:0000256" key="1">
    <source>
        <dbReference type="ARBA" id="ARBA00022630"/>
    </source>
</evidence>
<protein>
    <submittedName>
        <fullName evidence="4">Enoyl-[acyl-carrier protein] reductase II</fullName>
    </submittedName>
</protein>
<evidence type="ECO:0000313" key="4">
    <source>
        <dbReference type="EMBL" id="SHH16129.1"/>
    </source>
</evidence>
<accession>A0A1M5QQS0</accession>
<dbReference type="InterPro" id="IPR013785">
    <property type="entry name" value="Aldolase_TIM"/>
</dbReference>
<proteinExistence type="predicted"/>
<keyword evidence="2" id="KW-0288">FMN</keyword>
<evidence type="ECO:0000256" key="3">
    <source>
        <dbReference type="ARBA" id="ARBA00023002"/>
    </source>
</evidence>
<dbReference type="PANTHER" id="PTHR32332:SF20">
    <property type="entry name" value="2-NITROPROPANE DIOXYGENASE-LIKE PROTEIN"/>
    <property type="match status" value="1"/>
</dbReference>
<keyword evidence="3" id="KW-0560">Oxidoreductase</keyword>
<organism evidence="4 5">
    <name type="scientific">Bradyrhizobium erythrophlei</name>
    <dbReference type="NCBI Taxonomy" id="1437360"/>
    <lineage>
        <taxon>Bacteria</taxon>
        <taxon>Pseudomonadati</taxon>
        <taxon>Pseudomonadota</taxon>
        <taxon>Alphaproteobacteria</taxon>
        <taxon>Hyphomicrobiales</taxon>
        <taxon>Nitrobacteraceae</taxon>
        <taxon>Bradyrhizobium</taxon>
    </lineage>
</organism>
<dbReference type="InterPro" id="IPR004136">
    <property type="entry name" value="NMO"/>
</dbReference>
<dbReference type="GO" id="GO:0018580">
    <property type="term" value="F:nitronate monooxygenase activity"/>
    <property type="evidence" value="ECO:0007669"/>
    <property type="project" value="InterPro"/>
</dbReference>
<gene>
    <name evidence="4" type="ORF">SAMN05444169_6081</name>
</gene>
<sequence length="337" mass="35238">MLMTRFTKLVGCEIPIQLAGMGTVAAPELAAAVSEAGAFGMLGTARAGLNPTTLADLLDRTRRLTNRAFGVNFIIRSGSAAGRAPRAFVEQAAKAARLIEFFYSDPNAEFVRIVHDQGALACWQVGSVDEARRAVDVGCDVIVAQGIEAGGHVRGTVGLVTLLCDVLEAAPDIPVVAAGGIGTGRAMAAALAAGADGVRLGTRFAAAVEADIHPIYVDALIAARAEDSIYGSAYHVGWPEAPHRVLRSAIEAADALQDDTVASVANIDGTRATVPRFAATVADRTATGHVDAMALYAGQSVGAVKRSMPAREIIRELTEEAQIFLRRIGDRPAEEKR</sequence>
<dbReference type="EMBL" id="LT670818">
    <property type="protein sequence ID" value="SHH16129.1"/>
    <property type="molecule type" value="Genomic_DNA"/>
</dbReference>
<name>A0A1M5QQS0_9BRAD</name>
<dbReference type="Gene3D" id="3.20.20.70">
    <property type="entry name" value="Aldolase class I"/>
    <property type="match status" value="1"/>
</dbReference>
<dbReference type="PANTHER" id="PTHR32332">
    <property type="entry name" value="2-NITROPROPANE DIOXYGENASE"/>
    <property type="match status" value="1"/>
</dbReference>
<dbReference type="Pfam" id="PF03060">
    <property type="entry name" value="NMO"/>
    <property type="match status" value="1"/>
</dbReference>